<evidence type="ECO:0000313" key="1">
    <source>
        <dbReference type="EMBL" id="KIO07524.1"/>
    </source>
</evidence>
<evidence type="ECO:0000313" key="2">
    <source>
        <dbReference type="Proteomes" id="UP000054217"/>
    </source>
</evidence>
<dbReference type="AlphaFoldDB" id="A0A0C3PHM6"/>
<dbReference type="EMBL" id="KN831959">
    <property type="protein sequence ID" value="KIO07524.1"/>
    <property type="molecule type" value="Genomic_DNA"/>
</dbReference>
<organism evidence="1 2">
    <name type="scientific">Pisolithus tinctorius Marx 270</name>
    <dbReference type="NCBI Taxonomy" id="870435"/>
    <lineage>
        <taxon>Eukaryota</taxon>
        <taxon>Fungi</taxon>
        <taxon>Dikarya</taxon>
        <taxon>Basidiomycota</taxon>
        <taxon>Agaricomycotina</taxon>
        <taxon>Agaricomycetes</taxon>
        <taxon>Agaricomycetidae</taxon>
        <taxon>Boletales</taxon>
        <taxon>Sclerodermatineae</taxon>
        <taxon>Pisolithaceae</taxon>
        <taxon>Pisolithus</taxon>
    </lineage>
</organism>
<dbReference type="InParanoid" id="A0A0C3PHM6"/>
<sequence length="52" mass="5872">MSSCQRHAATRRTDKLGSICNIIICTVFAGGQSRYPWVAQVRWAIALKPRRP</sequence>
<keyword evidence="2" id="KW-1185">Reference proteome</keyword>
<reference evidence="1 2" key="1">
    <citation type="submission" date="2014-04" db="EMBL/GenBank/DDBJ databases">
        <authorList>
            <consortium name="DOE Joint Genome Institute"/>
            <person name="Kuo A."/>
            <person name="Kohler A."/>
            <person name="Costa M.D."/>
            <person name="Nagy L.G."/>
            <person name="Floudas D."/>
            <person name="Copeland A."/>
            <person name="Barry K.W."/>
            <person name="Cichocki N."/>
            <person name="Veneault-Fourrey C."/>
            <person name="LaButti K."/>
            <person name="Lindquist E.A."/>
            <person name="Lipzen A."/>
            <person name="Lundell T."/>
            <person name="Morin E."/>
            <person name="Murat C."/>
            <person name="Sun H."/>
            <person name="Tunlid A."/>
            <person name="Henrissat B."/>
            <person name="Grigoriev I.V."/>
            <person name="Hibbett D.S."/>
            <person name="Martin F."/>
            <person name="Nordberg H.P."/>
            <person name="Cantor M.N."/>
            <person name="Hua S.X."/>
        </authorList>
    </citation>
    <scope>NUCLEOTIDE SEQUENCE [LARGE SCALE GENOMIC DNA]</scope>
    <source>
        <strain evidence="1 2">Marx 270</strain>
    </source>
</reference>
<proteinExistence type="predicted"/>
<protein>
    <submittedName>
        <fullName evidence="1">Uncharacterized protein</fullName>
    </submittedName>
</protein>
<accession>A0A0C3PHM6</accession>
<name>A0A0C3PHM6_PISTI</name>
<reference evidence="2" key="2">
    <citation type="submission" date="2015-01" db="EMBL/GenBank/DDBJ databases">
        <title>Evolutionary Origins and Diversification of the Mycorrhizal Mutualists.</title>
        <authorList>
            <consortium name="DOE Joint Genome Institute"/>
            <consortium name="Mycorrhizal Genomics Consortium"/>
            <person name="Kohler A."/>
            <person name="Kuo A."/>
            <person name="Nagy L.G."/>
            <person name="Floudas D."/>
            <person name="Copeland A."/>
            <person name="Barry K.W."/>
            <person name="Cichocki N."/>
            <person name="Veneault-Fourrey C."/>
            <person name="LaButti K."/>
            <person name="Lindquist E.A."/>
            <person name="Lipzen A."/>
            <person name="Lundell T."/>
            <person name="Morin E."/>
            <person name="Murat C."/>
            <person name="Riley R."/>
            <person name="Ohm R."/>
            <person name="Sun H."/>
            <person name="Tunlid A."/>
            <person name="Henrissat B."/>
            <person name="Grigoriev I.V."/>
            <person name="Hibbett D.S."/>
            <person name="Martin F."/>
        </authorList>
    </citation>
    <scope>NUCLEOTIDE SEQUENCE [LARGE SCALE GENOMIC DNA]</scope>
    <source>
        <strain evidence="2">Marx 270</strain>
    </source>
</reference>
<gene>
    <name evidence="1" type="ORF">M404DRAFT_997696</name>
</gene>
<dbReference type="Proteomes" id="UP000054217">
    <property type="component" value="Unassembled WGS sequence"/>
</dbReference>
<dbReference type="HOGENOM" id="CLU_3088196_0_0_1"/>